<dbReference type="InterPro" id="IPR040709">
    <property type="entry name" value="Importin_rep_1"/>
</dbReference>
<comment type="subunit">
    <text evidence="3">Interacts with UBC9, RAN, RBM8A, eIF-1A and PAX6.</text>
</comment>
<keyword evidence="8" id="KW-0539">Nucleus</keyword>
<dbReference type="InterPro" id="IPR016024">
    <property type="entry name" value="ARM-type_fold"/>
</dbReference>
<dbReference type="EMBL" id="BGPR01003186">
    <property type="protein sequence ID" value="GBM84789.1"/>
    <property type="molecule type" value="Genomic_DNA"/>
</dbReference>
<dbReference type="OrthoDB" id="2016913at2759"/>
<dbReference type="InterPro" id="IPR013598">
    <property type="entry name" value="Exportin-1/Importin-b-like"/>
</dbReference>
<comment type="caution">
    <text evidence="10">The sequence shown here is derived from an EMBL/GenBank/DDBJ whole genome shotgun (WGS) entry which is preliminary data.</text>
</comment>
<dbReference type="Pfam" id="PF03810">
    <property type="entry name" value="IBN_N"/>
    <property type="match status" value="1"/>
</dbReference>
<sequence>MEDLSNQFTVENIERTLHHFYHDAESQAQANKFLISAQTSPEAWHFAWQLLHPTKPYEAQFFGACTLHAKVSKQWNELPSDHYGPLRDRLLAALFTYTTGPKVILTRLCIAMSSFIIQTITDFWPNAISDLMSAFQPQNIPNASPQQVANVLLELLTVLSEEFQTTHLAQARVGIVRNSLRQSLDLVMNLVQSVLSKTSAPADMCEMSLKCYSSWALLGPAILEYKSLLLLAFDSVYRDEISQTALETLTNIANHPESSKHPTLILEMIEHITKFDDLLKKASQEYDMDKLNSLYGLIINVGENHCHLLLDTVINKPQKKDMILKFIGYILQCSSTPGQYPIDEICSEQAFGFWYTLQDAITTSEKNFEHLLLIFHPVFQALLDAYLVKLRYPPENVYKQWKSDERESFRCYRQDIGDSIMYCYNILRTAALANLMAHLNIATTTASNNPSQWQYLEACLFAFKEVSESVDIKENQFIPVFMNHLRNIPLQHIRIISATMEAIGAFAEWINAHPDVLGCVIPLLLMGLQNADVAISATFALKDISRDCYSSMQPFAEQILHTCLEALKGNILKLREKVRIIATIGKVLSIMPYSYIMEYLDTLLPPMFNELQEHLCCKEATVNSAAIIVHDLHMLSMLFATLDTHYGTDPEGEESEPESSQIREANLKMPQPVLHVLEKLLIVFRTAGNNWEVKDQITEALCECLKRAVSMLTDECKMFLPDLLNLLLHLYKHCPHQSVLDMTKQLLILFASDDDEREALSKYFAEICDHTIQISMKDFRESTTVIESFLQVLDQIIRRAIVFFKAESVNPLVLFQFGTAALNLPEKPTVRAAASFLAEFIMHSREVPNMLNVVNTQGEMLVMQVFKVIGGDSPRSVVEFMSDILMAFNKKYFDNLCRWLGPFTQQEGFPSFRVTQRQKEEFARLILKERTNKRRLKETVTEFSLLCRGLIGTEYAAQSYQSLS</sequence>
<gene>
    <name evidence="10" type="primary">IPO13</name>
    <name evidence="10" type="ORF">AVEN_121915_1</name>
</gene>
<evidence type="ECO:0000256" key="2">
    <source>
        <dbReference type="ARBA" id="ARBA00007991"/>
    </source>
</evidence>
<evidence type="ECO:0000313" key="10">
    <source>
        <dbReference type="EMBL" id="GBM84789.1"/>
    </source>
</evidence>
<dbReference type="GO" id="GO:0006606">
    <property type="term" value="P:protein import into nucleus"/>
    <property type="evidence" value="ECO:0007669"/>
    <property type="project" value="TreeGrafter"/>
</dbReference>
<evidence type="ECO:0000256" key="7">
    <source>
        <dbReference type="ARBA" id="ARBA00022927"/>
    </source>
</evidence>
<dbReference type="Pfam" id="PF08389">
    <property type="entry name" value="Xpo1"/>
    <property type="match status" value="1"/>
</dbReference>
<dbReference type="SUPFAM" id="SSF48371">
    <property type="entry name" value="ARM repeat"/>
    <property type="match status" value="1"/>
</dbReference>
<dbReference type="InterPro" id="IPR040520">
    <property type="entry name" value="Importin_rep_3"/>
</dbReference>
<proteinExistence type="inferred from homology"/>
<dbReference type="InterPro" id="IPR051345">
    <property type="entry name" value="Importin_beta-like_NTR"/>
</dbReference>
<dbReference type="Pfam" id="PF18773">
    <property type="entry name" value="Importin_rep"/>
    <property type="match status" value="1"/>
</dbReference>
<protein>
    <recommendedName>
        <fullName evidence="4">Importin-13</fullName>
    </recommendedName>
</protein>
<keyword evidence="6" id="KW-0677">Repeat</keyword>
<dbReference type="Pfam" id="PF18806">
    <property type="entry name" value="Importin_rep_3"/>
    <property type="match status" value="1"/>
</dbReference>
<name>A0A4Y2J588_ARAVE</name>
<keyword evidence="7" id="KW-0653">Protein transport</keyword>
<evidence type="ECO:0000256" key="5">
    <source>
        <dbReference type="ARBA" id="ARBA00022448"/>
    </source>
</evidence>
<dbReference type="InterPro" id="IPR011989">
    <property type="entry name" value="ARM-like"/>
</dbReference>
<dbReference type="InterPro" id="IPR058537">
    <property type="entry name" value="TPR_TNPO3_IPO13_4th"/>
</dbReference>
<accession>A0A4Y2J588</accession>
<organism evidence="10 11">
    <name type="scientific">Araneus ventricosus</name>
    <name type="common">Orbweaver spider</name>
    <name type="synonym">Epeira ventricosa</name>
    <dbReference type="NCBI Taxonomy" id="182803"/>
    <lineage>
        <taxon>Eukaryota</taxon>
        <taxon>Metazoa</taxon>
        <taxon>Ecdysozoa</taxon>
        <taxon>Arthropoda</taxon>
        <taxon>Chelicerata</taxon>
        <taxon>Arachnida</taxon>
        <taxon>Araneae</taxon>
        <taxon>Araneomorphae</taxon>
        <taxon>Entelegynae</taxon>
        <taxon>Araneoidea</taxon>
        <taxon>Araneidae</taxon>
        <taxon>Araneus</taxon>
    </lineage>
</organism>
<evidence type="ECO:0000256" key="3">
    <source>
        <dbReference type="ARBA" id="ARBA00011422"/>
    </source>
</evidence>
<dbReference type="AlphaFoldDB" id="A0A4Y2J588"/>
<evidence type="ECO:0000313" key="11">
    <source>
        <dbReference type="Proteomes" id="UP000499080"/>
    </source>
</evidence>
<dbReference type="Gene3D" id="1.25.10.10">
    <property type="entry name" value="Leucine-rich Repeat Variant"/>
    <property type="match status" value="1"/>
</dbReference>
<dbReference type="PANTHER" id="PTHR12363:SF33">
    <property type="entry name" value="IMPORTIN-13"/>
    <property type="match status" value="1"/>
</dbReference>
<dbReference type="Pfam" id="PF24140">
    <property type="entry name" value="TPR_TNPO3_IPO13_3rd"/>
    <property type="match status" value="1"/>
</dbReference>
<evidence type="ECO:0000256" key="1">
    <source>
        <dbReference type="ARBA" id="ARBA00004123"/>
    </source>
</evidence>
<keyword evidence="5" id="KW-0813">Transport</keyword>
<dbReference type="GO" id="GO:0005634">
    <property type="term" value="C:nucleus"/>
    <property type="evidence" value="ECO:0007669"/>
    <property type="project" value="UniProtKB-SubCell"/>
</dbReference>
<comment type="similarity">
    <text evidence="2">Belongs to the importin beta family.</text>
</comment>
<dbReference type="Proteomes" id="UP000499080">
    <property type="component" value="Unassembled WGS sequence"/>
</dbReference>
<dbReference type="PANTHER" id="PTHR12363">
    <property type="entry name" value="TRANSPORTIN 3 AND IMPORTIN 13"/>
    <property type="match status" value="1"/>
</dbReference>
<dbReference type="GO" id="GO:0005737">
    <property type="term" value="C:cytoplasm"/>
    <property type="evidence" value="ECO:0007669"/>
    <property type="project" value="TreeGrafter"/>
</dbReference>
<dbReference type="SMART" id="SM00913">
    <property type="entry name" value="IBN_N"/>
    <property type="match status" value="1"/>
</dbReference>
<evidence type="ECO:0000256" key="4">
    <source>
        <dbReference type="ARBA" id="ARBA00016020"/>
    </source>
</evidence>
<reference evidence="10 11" key="1">
    <citation type="journal article" date="2019" name="Sci. Rep.">
        <title>Orb-weaving spider Araneus ventricosus genome elucidates the spidroin gene catalogue.</title>
        <authorList>
            <person name="Kono N."/>
            <person name="Nakamura H."/>
            <person name="Ohtoshi R."/>
            <person name="Moran D.A.P."/>
            <person name="Shinohara A."/>
            <person name="Yoshida Y."/>
            <person name="Fujiwara M."/>
            <person name="Mori M."/>
            <person name="Tomita M."/>
            <person name="Arakawa K."/>
        </authorList>
    </citation>
    <scope>NUCLEOTIDE SEQUENCE [LARGE SCALE GENOMIC DNA]</scope>
</reference>
<dbReference type="Pfam" id="PF24139">
    <property type="entry name" value="TPR_TNPO3_IPO13_4th"/>
    <property type="match status" value="1"/>
</dbReference>
<evidence type="ECO:0000259" key="9">
    <source>
        <dbReference type="PROSITE" id="PS50166"/>
    </source>
</evidence>
<dbReference type="GO" id="GO:0031267">
    <property type="term" value="F:small GTPase binding"/>
    <property type="evidence" value="ECO:0007669"/>
    <property type="project" value="InterPro"/>
</dbReference>
<comment type="subcellular location">
    <subcellularLocation>
        <location evidence="1">Nucleus</location>
    </subcellularLocation>
</comment>
<evidence type="ECO:0000256" key="8">
    <source>
        <dbReference type="ARBA" id="ARBA00023242"/>
    </source>
</evidence>
<dbReference type="PROSITE" id="PS50166">
    <property type="entry name" value="IMPORTIN_B_NT"/>
    <property type="match status" value="1"/>
</dbReference>
<dbReference type="InterPro" id="IPR001494">
    <property type="entry name" value="Importin-beta_N"/>
</dbReference>
<keyword evidence="11" id="KW-1185">Reference proteome</keyword>
<feature type="domain" description="Importin N-terminal" evidence="9">
    <location>
        <begin position="30"/>
        <end position="96"/>
    </location>
</feature>
<dbReference type="InterPro" id="IPR057942">
    <property type="entry name" value="TPR_TNPO3_IPO13_3rd"/>
</dbReference>
<evidence type="ECO:0000256" key="6">
    <source>
        <dbReference type="ARBA" id="ARBA00022737"/>
    </source>
</evidence>